<dbReference type="PANTHER" id="PTHR21501:SF5">
    <property type="entry name" value="TESTIS-SPECIFIC PROTEIN 10-INTERACTING PROTEIN"/>
    <property type="match status" value="1"/>
</dbReference>
<dbReference type="PANTHER" id="PTHR21501">
    <property type="entry name" value="PROTEIN FAM-161"/>
    <property type="match status" value="1"/>
</dbReference>
<protein>
    <submittedName>
        <fullName evidence="4">Testis-specific protein 10-interacting protein</fullName>
    </submittedName>
</protein>
<feature type="non-terminal residue" evidence="4">
    <location>
        <position position="1"/>
    </location>
</feature>
<evidence type="ECO:0000256" key="3">
    <source>
        <dbReference type="SAM" id="MobiDB-lite"/>
    </source>
</evidence>
<feature type="region of interest" description="Disordered" evidence="3">
    <location>
        <begin position="65"/>
        <end position="135"/>
    </location>
</feature>
<keyword evidence="5" id="KW-1185">Reference proteome</keyword>
<proteinExistence type="inferred from homology"/>
<comment type="caution">
    <text evidence="4">The sequence shown here is derived from an EMBL/GenBank/DDBJ whole genome shotgun (WGS) entry which is preliminary data.</text>
</comment>
<evidence type="ECO:0000256" key="1">
    <source>
        <dbReference type="ARBA" id="ARBA00006663"/>
    </source>
</evidence>
<dbReference type="InterPro" id="IPR019579">
    <property type="entry name" value="FAM161A/B"/>
</dbReference>
<dbReference type="OrthoDB" id="9897099at2759"/>
<accession>A0A8T1TDZ1</accession>
<feature type="region of interest" description="Disordered" evidence="3">
    <location>
        <begin position="160"/>
        <end position="225"/>
    </location>
</feature>
<keyword evidence="2" id="KW-0175">Coiled coil</keyword>
<organism evidence="4 5">
    <name type="scientific">Chelydra serpentina</name>
    <name type="common">Snapping turtle</name>
    <name type="synonym">Testudo serpentina</name>
    <dbReference type="NCBI Taxonomy" id="8475"/>
    <lineage>
        <taxon>Eukaryota</taxon>
        <taxon>Metazoa</taxon>
        <taxon>Chordata</taxon>
        <taxon>Craniata</taxon>
        <taxon>Vertebrata</taxon>
        <taxon>Euteleostomi</taxon>
        <taxon>Archelosauria</taxon>
        <taxon>Testudinata</taxon>
        <taxon>Testudines</taxon>
        <taxon>Cryptodira</taxon>
        <taxon>Durocryptodira</taxon>
        <taxon>Americhelydia</taxon>
        <taxon>Chelydroidea</taxon>
        <taxon>Chelydridae</taxon>
        <taxon>Chelydra</taxon>
    </lineage>
</organism>
<dbReference type="AlphaFoldDB" id="A0A8T1TDZ1"/>
<dbReference type="GO" id="GO:0044782">
    <property type="term" value="P:cilium organization"/>
    <property type="evidence" value="ECO:0007669"/>
    <property type="project" value="TreeGrafter"/>
</dbReference>
<dbReference type="InterPro" id="IPR051655">
    <property type="entry name" value="FAM161"/>
</dbReference>
<dbReference type="Pfam" id="PF10595">
    <property type="entry name" value="FAM161A_B"/>
    <property type="match status" value="1"/>
</dbReference>
<dbReference type="GO" id="GO:0036064">
    <property type="term" value="C:ciliary basal body"/>
    <property type="evidence" value="ECO:0007669"/>
    <property type="project" value="TreeGrafter"/>
</dbReference>
<evidence type="ECO:0000313" key="4">
    <source>
        <dbReference type="EMBL" id="KAG6939491.1"/>
    </source>
</evidence>
<sequence>MLGAHRRSMFTNACISPSLDPSGRAPGTLYQKKGRVDLLGLLSGSLPQEEEVFNSGDGIVVLMRKGKRKGSPRGPPSGRRGSLASQCKMQEPCVSDTSDGDQDLAPSAGRQRDVPEDTLPAKPAPSCTPDSLPHSPRPSFPFQWMWEEFSLNGHALLPAPSLDKAKKGEPRRAPNNSPRDSARPTAIGLQGRVDQRAGSSQGRSSAERGRIKQAPHPSPSTLSSLYWKMEARSEARKRQLQEERRHWLQLAQQLLNLEEAVSSPAWEAVTSAQQLRARLRAEALCLATEPQDPSPRGHRRKGRGLAPKDKIQFQPIINQTIPDFETLHKRFQEQLEKRKVRAKLTICKPFHLHVASSCQQQPGDELRDWEQQQLRQLWSFHCRSQSCSEFDPLPSVPPTRASDKRQEATRLLLLEWERREKQEKKRAEQRRVKQQQVQREVAKCLAAYSPPGSLAQTTQ</sequence>
<reference evidence="4 5" key="1">
    <citation type="journal article" date="2020" name="G3 (Bethesda)">
        <title>Draft Genome of the Common Snapping Turtle, Chelydra serpentina, a Model for Phenotypic Plasticity in Reptiles.</title>
        <authorList>
            <person name="Das D."/>
            <person name="Singh S.K."/>
            <person name="Bierstedt J."/>
            <person name="Erickson A."/>
            <person name="Galli G.L.J."/>
            <person name="Crossley D.A. 2nd"/>
            <person name="Rhen T."/>
        </authorList>
    </citation>
    <scope>NUCLEOTIDE SEQUENCE [LARGE SCALE GENOMIC DNA]</scope>
    <source>
        <strain evidence="4">KW</strain>
    </source>
</reference>
<name>A0A8T1TDZ1_CHESE</name>
<gene>
    <name evidence="4" type="primary">TSGA10IP</name>
    <name evidence="4" type="ORF">G0U57_001591</name>
</gene>
<comment type="similarity">
    <text evidence="1">Belongs to the FAM161 family.</text>
</comment>
<dbReference type="GO" id="GO:0032391">
    <property type="term" value="C:photoreceptor connecting cilium"/>
    <property type="evidence" value="ECO:0007669"/>
    <property type="project" value="TreeGrafter"/>
</dbReference>
<evidence type="ECO:0000256" key="2">
    <source>
        <dbReference type="ARBA" id="ARBA00023054"/>
    </source>
</evidence>
<feature type="compositionally biased region" description="Basic and acidic residues" evidence="3">
    <location>
        <begin position="163"/>
        <end position="172"/>
    </location>
</feature>
<dbReference type="Proteomes" id="UP000765507">
    <property type="component" value="Unassembled WGS sequence"/>
</dbReference>
<evidence type="ECO:0000313" key="5">
    <source>
        <dbReference type="Proteomes" id="UP000765507"/>
    </source>
</evidence>
<dbReference type="EMBL" id="JAHGAV010000011">
    <property type="protein sequence ID" value="KAG6939491.1"/>
    <property type="molecule type" value="Genomic_DNA"/>
</dbReference>